<comment type="caution">
    <text evidence="1">The sequence shown here is derived from an EMBL/GenBank/DDBJ whole genome shotgun (WGS) entry which is preliminary data.</text>
</comment>
<dbReference type="Proteomes" id="UP001251528">
    <property type="component" value="Unassembled WGS sequence"/>
</dbReference>
<evidence type="ECO:0000313" key="1">
    <source>
        <dbReference type="EMBL" id="KAK2612329.1"/>
    </source>
</evidence>
<proteinExistence type="predicted"/>
<accession>A0AAJ0G1W9</accession>
<keyword evidence="2" id="KW-1185">Reference proteome</keyword>
<reference evidence="1" key="1">
    <citation type="submission" date="2023-06" db="EMBL/GenBank/DDBJ databases">
        <title>Conoideocrella luteorostrata (Hypocreales: Clavicipitaceae), a potential biocontrol fungus for elongate hemlock scale in United States Christmas tree production areas.</title>
        <authorList>
            <person name="Barrett H."/>
            <person name="Lovett B."/>
            <person name="Macias A.M."/>
            <person name="Stajich J.E."/>
            <person name="Kasson M.T."/>
        </authorList>
    </citation>
    <scope>NUCLEOTIDE SEQUENCE</scope>
    <source>
        <strain evidence="1">ARSEF 14590</strain>
    </source>
</reference>
<name>A0AAJ0G1W9_9HYPO</name>
<gene>
    <name evidence="1" type="ORF">QQS21_001593</name>
</gene>
<dbReference type="PANTHER" id="PTHR37535:SF4">
    <property type="entry name" value="FLUG DOMAIN-CONTAINING PROTEIN"/>
    <property type="match status" value="1"/>
</dbReference>
<evidence type="ECO:0000313" key="2">
    <source>
        <dbReference type="Proteomes" id="UP001251528"/>
    </source>
</evidence>
<sequence length="123" mass="14038">MKNSVYAFYLDRSGSDLRSEEKWALYCSRRGYANALLGVAPDSIVDQVMRHDPLTGCMQNAYQNHRIGFNTQDAFLERYPCANGLTRAFTYMSIRCNPEVLKEIPKAELDKLLPDPEVVSLTR</sequence>
<protein>
    <submittedName>
        <fullName evidence="1">Uncharacterized protein</fullName>
    </submittedName>
</protein>
<dbReference type="EMBL" id="JASWJB010000017">
    <property type="protein sequence ID" value="KAK2612329.1"/>
    <property type="molecule type" value="Genomic_DNA"/>
</dbReference>
<organism evidence="1 2">
    <name type="scientific">Conoideocrella luteorostrata</name>
    <dbReference type="NCBI Taxonomy" id="1105319"/>
    <lineage>
        <taxon>Eukaryota</taxon>
        <taxon>Fungi</taxon>
        <taxon>Dikarya</taxon>
        <taxon>Ascomycota</taxon>
        <taxon>Pezizomycotina</taxon>
        <taxon>Sordariomycetes</taxon>
        <taxon>Hypocreomycetidae</taxon>
        <taxon>Hypocreales</taxon>
        <taxon>Clavicipitaceae</taxon>
        <taxon>Conoideocrella</taxon>
    </lineage>
</organism>
<dbReference type="AlphaFoldDB" id="A0AAJ0G1W9"/>
<dbReference type="PANTHER" id="PTHR37535">
    <property type="entry name" value="FLUG DOMAIN PROTEIN"/>
    <property type="match status" value="1"/>
</dbReference>